<name>A0A6I4HW63_9SPHI</name>
<organism evidence="1 2">
    <name type="scientific">Mucilaginibacter ginkgonis</name>
    <dbReference type="NCBI Taxonomy" id="2682091"/>
    <lineage>
        <taxon>Bacteria</taxon>
        <taxon>Pseudomonadati</taxon>
        <taxon>Bacteroidota</taxon>
        <taxon>Sphingobacteriia</taxon>
        <taxon>Sphingobacteriales</taxon>
        <taxon>Sphingobacteriaceae</taxon>
        <taxon>Mucilaginibacter</taxon>
    </lineage>
</organism>
<evidence type="ECO:0000313" key="1">
    <source>
        <dbReference type="EMBL" id="QQL50181.1"/>
    </source>
</evidence>
<accession>A0A6I4HW63</accession>
<dbReference type="KEGG" id="mgik:GO620_001635"/>
<reference evidence="1 2" key="1">
    <citation type="submission" date="2020-12" db="EMBL/GenBank/DDBJ databases">
        <title>HMF7856_wgs.fasta genome submission.</title>
        <authorList>
            <person name="Kang H."/>
            <person name="Kim H."/>
            <person name="Joh K."/>
        </authorList>
    </citation>
    <scope>NUCLEOTIDE SEQUENCE [LARGE SCALE GENOMIC DNA]</scope>
    <source>
        <strain evidence="1 2">HMF7856</strain>
    </source>
</reference>
<gene>
    <name evidence="1" type="ORF">GO620_001635</name>
</gene>
<dbReference type="EMBL" id="CP066775">
    <property type="protein sequence ID" value="QQL50181.1"/>
    <property type="molecule type" value="Genomic_DNA"/>
</dbReference>
<dbReference type="RefSeq" id="WP_157522865.1">
    <property type="nucleotide sequence ID" value="NZ_CP066775.1"/>
</dbReference>
<proteinExistence type="predicted"/>
<dbReference type="Proteomes" id="UP000429232">
    <property type="component" value="Chromosome"/>
</dbReference>
<protein>
    <submittedName>
        <fullName evidence="1">Uncharacterized protein</fullName>
    </submittedName>
</protein>
<evidence type="ECO:0000313" key="2">
    <source>
        <dbReference type="Proteomes" id="UP000429232"/>
    </source>
</evidence>
<dbReference type="AlphaFoldDB" id="A0A6I4HW63"/>
<keyword evidence="2" id="KW-1185">Reference proteome</keyword>
<sequence length="165" mass="18882">MVELNEFECEMLDIFLEAFGISDSLTRNQLLVLFGHDEATAFALMQILLREGFIALNGVHGAYDLPERLILKPKGEKFLRSGGFVRQRQSEIKKPVEINSTAVKLQQQNMKLQNDKLSLQTDIRNLQSRIDFSIKLRYFYLIIGLVLMVVAYYIGHKVGMRIASS</sequence>